<dbReference type="Proteomes" id="UP000823775">
    <property type="component" value="Unassembled WGS sequence"/>
</dbReference>
<proteinExistence type="predicted"/>
<name>A0ABS8SPC0_DATST</name>
<keyword evidence="3" id="KW-1185">Reference proteome</keyword>
<reference evidence="2 3" key="1">
    <citation type="journal article" date="2021" name="BMC Genomics">
        <title>Datura genome reveals duplications of psychoactive alkaloid biosynthetic genes and high mutation rate following tissue culture.</title>
        <authorList>
            <person name="Rajewski A."/>
            <person name="Carter-House D."/>
            <person name="Stajich J."/>
            <person name="Litt A."/>
        </authorList>
    </citation>
    <scope>NUCLEOTIDE SEQUENCE [LARGE SCALE GENOMIC DNA]</scope>
    <source>
        <strain evidence="2">AR-01</strain>
    </source>
</reference>
<gene>
    <name evidence="2" type="ORF">HAX54_044317</name>
</gene>
<sequence length="120" mass="13303">MKASVVEVDGIQAVDGISVEKLPGDASDYLNARKQLMKVNDEVQHEIVAKDSNPQPLKTRSELLNSGVNSRDKAGQLDDVQLIMNEQKVENFHNTHGTNAGLDYEHEEDGQRAKEMEVDS</sequence>
<feature type="region of interest" description="Disordered" evidence="1">
    <location>
        <begin position="47"/>
        <end position="76"/>
    </location>
</feature>
<feature type="region of interest" description="Disordered" evidence="1">
    <location>
        <begin position="91"/>
        <end position="120"/>
    </location>
</feature>
<organism evidence="2 3">
    <name type="scientific">Datura stramonium</name>
    <name type="common">Jimsonweed</name>
    <name type="synonym">Common thornapple</name>
    <dbReference type="NCBI Taxonomy" id="4076"/>
    <lineage>
        <taxon>Eukaryota</taxon>
        <taxon>Viridiplantae</taxon>
        <taxon>Streptophyta</taxon>
        <taxon>Embryophyta</taxon>
        <taxon>Tracheophyta</taxon>
        <taxon>Spermatophyta</taxon>
        <taxon>Magnoliopsida</taxon>
        <taxon>eudicotyledons</taxon>
        <taxon>Gunneridae</taxon>
        <taxon>Pentapetalae</taxon>
        <taxon>asterids</taxon>
        <taxon>lamiids</taxon>
        <taxon>Solanales</taxon>
        <taxon>Solanaceae</taxon>
        <taxon>Solanoideae</taxon>
        <taxon>Datureae</taxon>
        <taxon>Datura</taxon>
    </lineage>
</organism>
<evidence type="ECO:0000256" key="1">
    <source>
        <dbReference type="SAM" id="MobiDB-lite"/>
    </source>
</evidence>
<protein>
    <submittedName>
        <fullName evidence="2">Uncharacterized protein</fullName>
    </submittedName>
</protein>
<dbReference type="EMBL" id="JACEIK010000675">
    <property type="protein sequence ID" value="MCD7460737.1"/>
    <property type="molecule type" value="Genomic_DNA"/>
</dbReference>
<comment type="caution">
    <text evidence="2">The sequence shown here is derived from an EMBL/GenBank/DDBJ whole genome shotgun (WGS) entry which is preliminary data.</text>
</comment>
<evidence type="ECO:0000313" key="2">
    <source>
        <dbReference type="EMBL" id="MCD7460737.1"/>
    </source>
</evidence>
<feature type="compositionally biased region" description="Basic and acidic residues" evidence="1">
    <location>
        <begin position="109"/>
        <end position="120"/>
    </location>
</feature>
<feature type="compositionally biased region" description="Polar residues" evidence="1">
    <location>
        <begin position="52"/>
        <end position="69"/>
    </location>
</feature>
<evidence type="ECO:0000313" key="3">
    <source>
        <dbReference type="Proteomes" id="UP000823775"/>
    </source>
</evidence>
<accession>A0ABS8SPC0</accession>